<dbReference type="EMBL" id="WVTD01000001">
    <property type="protein sequence ID" value="MYL96442.1"/>
    <property type="molecule type" value="Genomic_DNA"/>
</dbReference>
<evidence type="ECO:0000313" key="2">
    <source>
        <dbReference type="Proteomes" id="UP000465810"/>
    </source>
</evidence>
<dbReference type="InterPro" id="IPR009225">
    <property type="entry name" value="Phage_head_completion_GpL"/>
</dbReference>
<accession>A0A7X4K608</accession>
<comment type="caution">
    <text evidence="1">The sequence shown here is derived from an EMBL/GenBank/DDBJ whole genome shotgun (WGS) entry which is preliminary data.</text>
</comment>
<name>A0A7X4K608_9SPHN</name>
<keyword evidence="2" id="KW-1185">Reference proteome</keyword>
<proteinExistence type="predicted"/>
<dbReference type="Proteomes" id="UP000465810">
    <property type="component" value="Unassembled WGS sequence"/>
</dbReference>
<protein>
    <submittedName>
        <fullName evidence="1">Head completion/stabilization protein</fullName>
    </submittedName>
</protein>
<dbReference type="RefSeq" id="WP_160984167.1">
    <property type="nucleotide sequence ID" value="NZ_WVTD01000001.1"/>
</dbReference>
<organism evidence="1 2">
    <name type="scientific">Novosphingobium silvae</name>
    <dbReference type="NCBI Taxonomy" id="2692619"/>
    <lineage>
        <taxon>Bacteria</taxon>
        <taxon>Pseudomonadati</taxon>
        <taxon>Pseudomonadota</taxon>
        <taxon>Alphaproteobacteria</taxon>
        <taxon>Sphingomonadales</taxon>
        <taxon>Sphingomonadaceae</taxon>
        <taxon>Novosphingobium</taxon>
    </lineage>
</organism>
<dbReference type="Pfam" id="PF05926">
    <property type="entry name" value="Phage_GPL"/>
    <property type="match status" value="1"/>
</dbReference>
<sequence length="157" mass="17085">MSFVALPPTPASPAASVVPGDGWYPDIDCNDFRNALRMGEMITHDRLVGAIEGAQVTVEGELAAWRAACEMWGAATLADVEPNRMSGGQHRLTLIYTRAVRMHAAAELAETHRDLTATQDGQARADTEETTAREYLRRATHAVRDILGVTRTAVELI</sequence>
<dbReference type="AlphaFoldDB" id="A0A7X4K608"/>
<reference evidence="1 2" key="1">
    <citation type="submission" date="2019-12" db="EMBL/GenBank/DDBJ databases">
        <authorList>
            <person name="Feng G."/>
            <person name="Zhu H."/>
        </authorList>
    </citation>
    <scope>NUCLEOTIDE SEQUENCE [LARGE SCALE GENOMIC DNA]</scope>
    <source>
        <strain evidence="1 2">FGD1</strain>
    </source>
</reference>
<gene>
    <name evidence="1" type="ORF">GR702_01460</name>
</gene>
<evidence type="ECO:0000313" key="1">
    <source>
        <dbReference type="EMBL" id="MYL96442.1"/>
    </source>
</evidence>